<reference evidence="9 10" key="1">
    <citation type="journal article" date="2019" name="Int. J. Syst. Evol. Microbiol.">
        <title>The Global Catalogue of Microorganisms (GCM) 10K type strain sequencing project: providing services to taxonomists for standard genome sequencing and annotation.</title>
        <authorList>
            <consortium name="The Broad Institute Genomics Platform"/>
            <consortium name="The Broad Institute Genome Sequencing Center for Infectious Disease"/>
            <person name="Wu L."/>
            <person name="Ma J."/>
        </authorList>
    </citation>
    <scope>NUCLEOTIDE SEQUENCE [LARGE SCALE GENOMIC DNA]</scope>
    <source>
        <strain evidence="9 10">CGMCC 1.12859</strain>
    </source>
</reference>
<dbReference type="PANTHER" id="PTHR42751">
    <property type="entry name" value="SODIUM/HYDROGEN EXCHANGER FAMILY/TRKA DOMAIN PROTEIN"/>
    <property type="match status" value="1"/>
</dbReference>
<feature type="transmembrane region" description="Helical" evidence="7">
    <location>
        <begin position="157"/>
        <end position="181"/>
    </location>
</feature>
<feature type="transmembrane region" description="Helical" evidence="7">
    <location>
        <begin position="345"/>
        <end position="375"/>
    </location>
</feature>
<gene>
    <name evidence="9" type="ORF">ACFSAU_12115</name>
</gene>
<dbReference type="EMBL" id="JBHUCZ010000010">
    <property type="protein sequence ID" value="MFD1568236.1"/>
    <property type="molecule type" value="Genomic_DNA"/>
</dbReference>
<dbReference type="Pfam" id="PF00999">
    <property type="entry name" value="Na_H_Exchanger"/>
    <property type="match status" value="1"/>
</dbReference>
<feature type="transmembrane region" description="Helical" evidence="7">
    <location>
        <begin position="193"/>
        <end position="214"/>
    </location>
</feature>
<sequence>MVEGLPLMLLVGIIFLAVALAGALARRLGQSVIPAYILVGVLLGPGIPNSIGPITTGIVQSTEFIDVFSELGIVVLLFFLGLHVDVEAMLSRPRRILAVGTLDLLVTFGAGLAVGIVFGFSAIESLFVAGIIYISSSAVITKSLMETGWALKEESEPITGILVFEDLAMAAYLTLLSAVVLGTGETGNVAVNLGTGFLFLGAIGAMGWWFSDWLETLFDAESDELFLLRIVGATTGLAGAAHLLDVSPEVTALIVGGAIGLTRHEDRIERLIKPVRDLFVAVFFFSIGLSVGIDSVVAQWRLVLASLPVTVAAGVLSGVLSGWAYGLTDTQSLRVGFGIVPRGEFSLVIAALAASAGGGALGAVIPEFAVGYVLVMSVVGTLLMQHADRIIDAVWPDAGEPAAFPPTFEAAEPRPISERNDD</sequence>
<dbReference type="PANTHER" id="PTHR42751:SF4">
    <property type="entry name" value="K(+)_H(+) ANTIPORTER SUBUNIT KHTU"/>
    <property type="match status" value="1"/>
</dbReference>
<evidence type="ECO:0000256" key="5">
    <source>
        <dbReference type="ARBA" id="ARBA00022989"/>
    </source>
</evidence>
<dbReference type="GO" id="GO:0016020">
    <property type="term" value="C:membrane"/>
    <property type="evidence" value="ECO:0007669"/>
    <property type="project" value="UniProtKB-SubCell"/>
</dbReference>
<dbReference type="InterPro" id="IPR006153">
    <property type="entry name" value="Cation/H_exchanger_TM"/>
</dbReference>
<proteinExistence type="inferred from homology"/>
<organism evidence="9 10">
    <name type="scientific">Halolamina litorea</name>
    <dbReference type="NCBI Taxonomy" id="1515593"/>
    <lineage>
        <taxon>Archaea</taxon>
        <taxon>Methanobacteriati</taxon>
        <taxon>Methanobacteriota</taxon>
        <taxon>Stenosarchaea group</taxon>
        <taxon>Halobacteria</taxon>
        <taxon>Halobacteriales</taxon>
        <taxon>Haloferacaceae</taxon>
    </lineage>
</organism>
<keyword evidence="6 7" id="KW-0472">Membrane</keyword>
<name>A0ABD6BT37_9EURY</name>
<evidence type="ECO:0000256" key="2">
    <source>
        <dbReference type="ARBA" id="ARBA00005551"/>
    </source>
</evidence>
<evidence type="ECO:0000256" key="6">
    <source>
        <dbReference type="ARBA" id="ARBA00023136"/>
    </source>
</evidence>
<keyword evidence="3" id="KW-0813">Transport</keyword>
<keyword evidence="5 7" id="KW-1133">Transmembrane helix</keyword>
<evidence type="ECO:0000313" key="10">
    <source>
        <dbReference type="Proteomes" id="UP001597139"/>
    </source>
</evidence>
<evidence type="ECO:0000256" key="4">
    <source>
        <dbReference type="ARBA" id="ARBA00022692"/>
    </source>
</evidence>
<comment type="caution">
    <text evidence="9">The sequence shown here is derived from an EMBL/GenBank/DDBJ whole genome shotgun (WGS) entry which is preliminary data.</text>
</comment>
<keyword evidence="10" id="KW-1185">Reference proteome</keyword>
<evidence type="ECO:0000256" key="3">
    <source>
        <dbReference type="ARBA" id="ARBA00022448"/>
    </source>
</evidence>
<evidence type="ECO:0000256" key="7">
    <source>
        <dbReference type="SAM" id="Phobius"/>
    </source>
</evidence>
<protein>
    <submittedName>
        <fullName evidence="9">Cation:proton antiporter</fullName>
    </submittedName>
</protein>
<dbReference type="AlphaFoldDB" id="A0ABD6BT37"/>
<dbReference type="Proteomes" id="UP001597139">
    <property type="component" value="Unassembled WGS sequence"/>
</dbReference>
<feature type="transmembrane region" description="Helical" evidence="7">
    <location>
        <begin position="32"/>
        <end position="52"/>
    </location>
</feature>
<feature type="transmembrane region" description="Helical" evidence="7">
    <location>
        <begin position="6"/>
        <end position="25"/>
    </location>
</feature>
<comment type="similarity">
    <text evidence="2">Belongs to the monovalent cation:proton antiporter 2 (CPA2) transporter (TC 2.A.37) family.</text>
</comment>
<feature type="transmembrane region" description="Helical" evidence="7">
    <location>
        <begin position="96"/>
        <end position="120"/>
    </location>
</feature>
<feature type="domain" description="Cation/H+ exchanger transmembrane" evidence="8">
    <location>
        <begin position="16"/>
        <end position="382"/>
    </location>
</feature>
<evidence type="ECO:0000259" key="8">
    <source>
        <dbReference type="Pfam" id="PF00999"/>
    </source>
</evidence>
<evidence type="ECO:0000313" key="9">
    <source>
        <dbReference type="EMBL" id="MFD1568236.1"/>
    </source>
</evidence>
<accession>A0ABD6BT37</accession>
<keyword evidence="4 7" id="KW-0812">Transmembrane</keyword>
<feature type="transmembrane region" description="Helical" evidence="7">
    <location>
        <begin position="278"/>
        <end position="297"/>
    </location>
</feature>
<dbReference type="Gene3D" id="1.20.1530.20">
    <property type="match status" value="1"/>
</dbReference>
<comment type="subcellular location">
    <subcellularLocation>
        <location evidence="1">Membrane</location>
        <topology evidence="1">Multi-pass membrane protein</topology>
    </subcellularLocation>
</comment>
<evidence type="ECO:0000256" key="1">
    <source>
        <dbReference type="ARBA" id="ARBA00004141"/>
    </source>
</evidence>
<dbReference type="RefSeq" id="WP_267647760.1">
    <property type="nucleotide sequence ID" value="NZ_JANHGR010000002.1"/>
</dbReference>
<feature type="transmembrane region" description="Helical" evidence="7">
    <location>
        <begin position="304"/>
        <end position="325"/>
    </location>
</feature>
<feature type="transmembrane region" description="Helical" evidence="7">
    <location>
        <begin position="226"/>
        <end position="244"/>
    </location>
</feature>
<dbReference type="InterPro" id="IPR038770">
    <property type="entry name" value="Na+/solute_symporter_sf"/>
</dbReference>
<feature type="transmembrane region" description="Helical" evidence="7">
    <location>
        <begin position="64"/>
        <end position="84"/>
    </location>
</feature>